<dbReference type="STRING" id="643867.Ftrac_2401"/>
<evidence type="ECO:0000256" key="1">
    <source>
        <dbReference type="SAM" id="Phobius"/>
    </source>
</evidence>
<dbReference type="HOGENOM" id="CLU_1244098_0_0_10"/>
<dbReference type="OrthoDB" id="1452822at2"/>
<dbReference type="Gene3D" id="2.60.120.1440">
    <property type="match status" value="1"/>
</dbReference>
<accession>E4TMC0</accession>
<dbReference type="RefSeq" id="WP_013454522.1">
    <property type="nucleotide sequence ID" value="NC_014759.1"/>
</dbReference>
<feature type="transmembrane region" description="Helical" evidence="1">
    <location>
        <begin position="61"/>
        <end position="79"/>
    </location>
</feature>
<keyword evidence="4" id="KW-1185">Reference proteome</keyword>
<dbReference type="KEGG" id="mtt:Ftrac_2401"/>
<keyword evidence="1" id="KW-1133">Transmembrane helix</keyword>
<evidence type="ECO:0000313" key="4">
    <source>
        <dbReference type="Proteomes" id="UP000008720"/>
    </source>
</evidence>
<dbReference type="InterPro" id="IPR006860">
    <property type="entry name" value="FecR"/>
</dbReference>
<evidence type="ECO:0000313" key="3">
    <source>
        <dbReference type="EMBL" id="ADR22379.1"/>
    </source>
</evidence>
<dbReference type="EMBL" id="CP002349">
    <property type="protein sequence ID" value="ADR22379.1"/>
    <property type="molecule type" value="Genomic_DNA"/>
</dbReference>
<sequence length="222" mass="25388">MKNSYSKIWGYLEGKLSTKEEEELMNWIGESERNSVFFNQVVEDFNEISLPSSSPKRNTKWYWAAASLLLLFSLAFWVLDSIDSNSPAQSFVLSDGSQVNLTKNSYFEFDSLSFASTKWIKINGTAEVSTEPDEHLLIETPNGYLMLEGNSSLQIQTIEKKEMKVFVNKGNIRWLNPSVTPEEVSFAGGEKLHFTKDGKTVLLNNKHTTKRPLFIFENYMNL</sequence>
<feature type="domain" description="FecR protein" evidence="2">
    <location>
        <begin position="89"/>
        <end position="172"/>
    </location>
</feature>
<name>E4TMC0_MARTH</name>
<dbReference type="Pfam" id="PF04773">
    <property type="entry name" value="FecR"/>
    <property type="match status" value="1"/>
</dbReference>
<reference evidence="3 4" key="1">
    <citation type="journal article" date="2011" name="Stand. Genomic Sci.">
        <title>Complete genome sequence of Marivirga tractuosa type strain (H-43).</title>
        <authorList>
            <person name="Pagani I."/>
            <person name="Chertkov O."/>
            <person name="Lapidus A."/>
            <person name="Lucas S."/>
            <person name="Del Rio T.G."/>
            <person name="Tice H."/>
            <person name="Copeland A."/>
            <person name="Cheng J.F."/>
            <person name="Nolan M."/>
            <person name="Saunders E."/>
            <person name="Pitluck S."/>
            <person name="Held B."/>
            <person name="Goodwin L."/>
            <person name="Liolios K."/>
            <person name="Ovchinikova G."/>
            <person name="Ivanova N."/>
            <person name="Mavromatis K."/>
            <person name="Pati A."/>
            <person name="Chen A."/>
            <person name="Palaniappan K."/>
            <person name="Land M."/>
            <person name="Hauser L."/>
            <person name="Jeffries C.D."/>
            <person name="Detter J.C."/>
            <person name="Han C."/>
            <person name="Tapia R."/>
            <person name="Ngatchou-Djao O.D."/>
            <person name="Rohde M."/>
            <person name="Goker M."/>
            <person name="Spring S."/>
            <person name="Sikorski J."/>
            <person name="Woyke T."/>
            <person name="Bristow J."/>
            <person name="Eisen J.A."/>
            <person name="Markowitz V."/>
            <person name="Hugenholtz P."/>
            <person name="Klenk H.P."/>
            <person name="Kyrpides N.C."/>
        </authorList>
    </citation>
    <scope>NUCLEOTIDE SEQUENCE [LARGE SCALE GENOMIC DNA]</scope>
    <source>
        <strain evidence="4">ATCC 23168 / DSM 4126 / NBRC 15989 / NCIMB 1408 / VKM B-1430 / H-43</strain>
    </source>
</reference>
<evidence type="ECO:0000259" key="2">
    <source>
        <dbReference type="Pfam" id="PF04773"/>
    </source>
</evidence>
<keyword evidence="1" id="KW-0472">Membrane</keyword>
<dbReference type="Proteomes" id="UP000008720">
    <property type="component" value="Chromosome"/>
</dbReference>
<proteinExistence type="predicted"/>
<organism evidence="3 4">
    <name type="scientific">Marivirga tractuosa (strain ATCC 23168 / DSM 4126 / NBRC 15989 / NCIMB 1408 / VKM B-1430 / H-43)</name>
    <name type="common">Microscilla tractuosa</name>
    <name type="synonym">Flexibacter tractuosus</name>
    <dbReference type="NCBI Taxonomy" id="643867"/>
    <lineage>
        <taxon>Bacteria</taxon>
        <taxon>Pseudomonadati</taxon>
        <taxon>Bacteroidota</taxon>
        <taxon>Cytophagia</taxon>
        <taxon>Cytophagales</taxon>
        <taxon>Marivirgaceae</taxon>
        <taxon>Marivirga</taxon>
    </lineage>
</organism>
<gene>
    <name evidence="3" type="ordered locus">Ftrac_2401</name>
</gene>
<dbReference type="AlphaFoldDB" id="E4TMC0"/>
<keyword evidence="1" id="KW-0812">Transmembrane</keyword>
<protein>
    <recommendedName>
        <fullName evidence="2">FecR protein domain-containing protein</fullName>
    </recommendedName>
</protein>